<comment type="caution">
    <text evidence="2">The sequence shown here is derived from an EMBL/GenBank/DDBJ whole genome shotgun (WGS) entry which is preliminary data.</text>
</comment>
<dbReference type="PANTHER" id="PTHR33219:SF14">
    <property type="entry name" value="PROTEIN COFACTOR ASSEMBLY OF COMPLEX C SUBUNIT B CCB3, CHLOROPLASTIC-RELATED"/>
    <property type="match status" value="1"/>
</dbReference>
<protein>
    <submittedName>
        <fullName evidence="2">YlmG-like protein 2, chloroplastic</fullName>
    </submittedName>
</protein>
<evidence type="ECO:0000313" key="2">
    <source>
        <dbReference type="EMBL" id="KAG6598598.1"/>
    </source>
</evidence>
<dbReference type="EMBL" id="JAGKQH010000005">
    <property type="protein sequence ID" value="KAG6598598.1"/>
    <property type="molecule type" value="Genomic_DNA"/>
</dbReference>
<keyword evidence="1" id="KW-0472">Membrane</keyword>
<evidence type="ECO:0000256" key="1">
    <source>
        <dbReference type="SAM" id="Phobius"/>
    </source>
</evidence>
<keyword evidence="3" id="KW-1185">Reference proteome</keyword>
<name>A0AAV6NI39_9ROSI</name>
<proteinExistence type="predicted"/>
<feature type="transmembrane region" description="Helical" evidence="1">
    <location>
        <begin position="268"/>
        <end position="286"/>
    </location>
</feature>
<keyword evidence="1" id="KW-1133">Transmembrane helix</keyword>
<gene>
    <name evidence="2" type="primary">YLMG2</name>
    <name evidence="2" type="ORF">SDJN03_08376</name>
</gene>
<organism evidence="2 3">
    <name type="scientific">Cucurbita argyrosperma subsp. sororia</name>
    <dbReference type="NCBI Taxonomy" id="37648"/>
    <lineage>
        <taxon>Eukaryota</taxon>
        <taxon>Viridiplantae</taxon>
        <taxon>Streptophyta</taxon>
        <taxon>Embryophyta</taxon>
        <taxon>Tracheophyta</taxon>
        <taxon>Spermatophyta</taxon>
        <taxon>Magnoliopsida</taxon>
        <taxon>eudicotyledons</taxon>
        <taxon>Gunneridae</taxon>
        <taxon>Pentapetalae</taxon>
        <taxon>rosids</taxon>
        <taxon>fabids</taxon>
        <taxon>Cucurbitales</taxon>
        <taxon>Cucurbitaceae</taxon>
        <taxon>Cucurbiteae</taxon>
        <taxon>Cucurbita</taxon>
    </lineage>
</organism>
<dbReference type="AlphaFoldDB" id="A0AAV6NI39"/>
<dbReference type="GO" id="GO:0016020">
    <property type="term" value="C:membrane"/>
    <property type="evidence" value="ECO:0007669"/>
    <property type="project" value="InterPro"/>
</dbReference>
<evidence type="ECO:0000313" key="3">
    <source>
        <dbReference type="Proteomes" id="UP000685013"/>
    </source>
</evidence>
<keyword evidence="1" id="KW-0812">Transmembrane</keyword>
<reference evidence="2 3" key="1">
    <citation type="journal article" date="2021" name="Hortic Res">
        <title>The domestication of Cucurbita argyrosperma as revealed by the genome of its wild relative.</title>
        <authorList>
            <person name="Barrera-Redondo J."/>
            <person name="Sanchez-de la Vega G."/>
            <person name="Aguirre-Liguori J.A."/>
            <person name="Castellanos-Morales G."/>
            <person name="Gutierrez-Guerrero Y.T."/>
            <person name="Aguirre-Dugua X."/>
            <person name="Aguirre-Planter E."/>
            <person name="Tenaillon M.I."/>
            <person name="Lira-Saade R."/>
            <person name="Eguiarte L.E."/>
        </authorList>
    </citation>
    <scope>NUCLEOTIDE SEQUENCE [LARGE SCALE GENOMIC DNA]</scope>
    <source>
        <strain evidence="2">JBR-2021</strain>
    </source>
</reference>
<dbReference type="PANTHER" id="PTHR33219">
    <property type="entry name" value="YLMG HOMOLOG PROTEIN 2, CHLOROPLASTIC"/>
    <property type="match status" value="1"/>
</dbReference>
<accession>A0AAV6NI39</accession>
<sequence>MTPDESSVLNPRRSSTAFSFFPNCISSFSPAFSQTPFGASRRRHVDFVPPCKFLRDLHESFALTAEKCIVFFHSLASENPFLNKLMSLSSELQSFHHQIHGMNSRNFRALSSHNFAAVLPGDSVAGLLVTNGIQNFLSIYNTLLVVRLVLTWFPNTPPAIVSPLSTLCDPYLNIFRGIIPPLGGTLDLSPILAFLVLNAFTSTAAALPAELPVPNSSLANATPSKGSFDLTTSQKKWIRRLQGMRLMGLLFCATSLDFVLNLEAADSIVFYFFAVLVVSLAAWCGLDRFISAHFCVISTSGVLHSNVSTITKHCAILASARSLSVADGIPSAAAVEVSIAVERAGDRYICVAAVESSRSVGLSCLKVSSNGLKGVKDVELTYLINC</sequence>
<dbReference type="InterPro" id="IPR003425">
    <property type="entry name" value="CCB3/YggT"/>
</dbReference>
<dbReference type="Pfam" id="PF02325">
    <property type="entry name" value="CCB3_YggT"/>
    <property type="match status" value="1"/>
</dbReference>
<dbReference type="Proteomes" id="UP000685013">
    <property type="component" value="Chromosome 5"/>
</dbReference>
<feature type="non-terminal residue" evidence="2">
    <location>
        <position position="1"/>
    </location>
</feature>
<dbReference type="GO" id="GO:0010020">
    <property type="term" value="P:chloroplast fission"/>
    <property type="evidence" value="ECO:0007669"/>
    <property type="project" value="TreeGrafter"/>
</dbReference>